<keyword evidence="2" id="KW-1185">Reference proteome</keyword>
<evidence type="ECO:0000313" key="2">
    <source>
        <dbReference type="Proteomes" id="UP000298324"/>
    </source>
</evidence>
<dbReference type="RefSeq" id="WP_282432479.1">
    <property type="nucleotide sequence ID" value="NZ_QFGA01000003.1"/>
</dbReference>
<reference evidence="1 2" key="1">
    <citation type="journal article" date="2018" name="Environ. Microbiol.">
        <title>Novel energy conservation strategies and behaviour of Pelotomaculum schinkii driving syntrophic propionate catabolism.</title>
        <authorList>
            <person name="Hidalgo-Ahumada C.A.P."/>
            <person name="Nobu M.K."/>
            <person name="Narihiro T."/>
            <person name="Tamaki H."/>
            <person name="Liu W.T."/>
            <person name="Kamagata Y."/>
            <person name="Stams A.J.M."/>
            <person name="Imachi H."/>
            <person name="Sousa D.Z."/>
        </authorList>
    </citation>
    <scope>NUCLEOTIDE SEQUENCE [LARGE SCALE GENOMIC DNA]</scope>
    <source>
        <strain evidence="1 2">HH</strain>
    </source>
</reference>
<dbReference type="Proteomes" id="UP000298324">
    <property type="component" value="Unassembled WGS sequence"/>
</dbReference>
<proteinExistence type="predicted"/>
<protein>
    <submittedName>
        <fullName evidence="1">Uncharacterized protein</fullName>
    </submittedName>
</protein>
<organism evidence="1 2">
    <name type="scientific">Pelotomaculum schinkii</name>
    <dbReference type="NCBI Taxonomy" id="78350"/>
    <lineage>
        <taxon>Bacteria</taxon>
        <taxon>Bacillati</taxon>
        <taxon>Bacillota</taxon>
        <taxon>Clostridia</taxon>
        <taxon>Eubacteriales</taxon>
        <taxon>Desulfotomaculaceae</taxon>
        <taxon>Pelotomaculum</taxon>
    </lineage>
</organism>
<gene>
    <name evidence="1" type="ORF">Psch_03496</name>
</gene>
<accession>A0A4Y7R707</accession>
<sequence>MPKFFISLFIVVLLAVAVFGVYRLQASVDEIKENEYPQHHKTMS</sequence>
<dbReference type="AlphaFoldDB" id="A0A4Y7R707"/>
<evidence type="ECO:0000313" key="1">
    <source>
        <dbReference type="EMBL" id="TEB04734.1"/>
    </source>
</evidence>
<name>A0A4Y7R707_9FIRM</name>
<comment type="caution">
    <text evidence="1">The sequence shown here is derived from an EMBL/GenBank/DDBJ whole genome shotgun (WGS) entry which is preliminary data.</text>
</comment>
<dbReference type="EMBL" id="QFGA01000003">
    <property type="protein sequence ID" value="TEB04734.1"/>
    <property type="molecule type" value="Genomic_DNA"/>
</dbReference>